<evidence type="ECO:0000313" key="2">
    <source>
        <dbReference type="Proteomes" id="UP000829196"/>
    </source>
</evidence>
<comment type="caution">
    <text evidence="1">The sequence shown here is derived from an EMBL/GenBank/DDBJ whole genome shotgun (WGS) entry which is preliminary data.</text>
</comment>
<dbReference type="PANTHER" id="PTHR47723">
    <property type="entry name" value="OS05G0353850 PROTEIN"/>
    <property type="match status" value="1"/>
</dbReference>
<gene>
    <name evidence="1" type="ORF">KFK09_010437</name>
</gene>
<accession>A0A8T3BC34</accession>
<sequence length="219" mass="24362">MGQDQCPRGCNSVEDGNHVAAGCGKLKEVLGILNSWGFFIPLMNSLDECCKWLNGKNKWLVNLYYNIVYLSWKARNVWVHDNKISSPSVIASDAVVLAAALKNSACINSGIGNANQPVWLLNSWHPPPPDWIKVKNNAALFKSYTAGVGGVFRYCKGRFLMGFGLSYTHWDAAELELQAILSIKSMLRNWMFDYKGLIIEGDNRNVINHIKKAVGIITS</sequence>
<protein>
    <recommendedName>
        <fullName evidence="3">RNase H type-1 domain-containing protein</fullName>
    </recommendedName>
</protein>
<dbReference type="EMBL" id="JAGYWB010000009">
    <property type="protein sequence ID" value="KAI0509840.1"/>
    <property type="molecule type" value="Genomic_DNA"/>
</dbReference>
<keyword evidence="2" id="KW-1185">Reference proteome</keyword>
<evidence type="ECO:0008006" key="3">
    <source>
        <dbReference type="Google" id="ProtNLM"/>
    </source>
</evidence>
<dbReference type="OrthoDB" id="1215078at2759"/>
<organism evidence="1 2">
    <name type="scientific">Dendrobium nobile</name>
    <name type="common">Orchid</name>
    <dbReference type="NCBI Taxonomy" id="94219"/>
    <lineage>
        <taxon>Eukaryota</taxon>
        <taxon>Viridiplantae</taxon>
        <taxon>Streptophyta</taxon>
        <taxon>Embryophyta</taxon>
        <taxon>Tracheophyta</taxon>
        <taxon>Spermatophyta</taxon>
        <taxon>Magnoliopsida</taxon>
        <taxon>Liliopsida</taxon>
        <taxon>Asparagales</taxon>
        <taxon>Orchidaceae</taxon>
        <taxon>Epidendroideae</taxon>
        <taxon>Malaxideae</taxon>
        <taxon>Dendrobiinae</taxon>
        <taxon>Dendrobium</taxon>
    </lineage>
</organism>
<reference evidence="1" key="1">
    <citation type="journal article" date="2022" name="Front. Genet.">
        <title>Chromosome-Scale Assembly of the Dendrobium nobile Genome Provides Insights Into the Molecular Mechanism of the Biosynthesis of the Medicinal Active Ingredient of Dendrobium.</title>
        <authorList>
            <person name="Xu Q."/>
            <person name="Niu S.-C."/>
            <person name="Li K.-L."/>
            <person name="Zheng P.-J."/>
            <person name="Zhang X.-J."/>
            <person name="Jia Y."/>
            <person name="Liu Y."/>
            <person name="Niu Y.-X."/>
            <person name="Yu L.-H."/>
            <person name="Chen D.-F."/>
            <person name="Zhang G.-Q."/>
        </authorList>
    </citation>
    <scope>NUCLEOTIDE SEQUENCE</scope>
    <source>
        <tissue evidence="1">Leaf</tissue>
    </source>
</reference>
<evidence type="ECO:0000313" key="1">
    <source>
        <dbReference type="EMBL" id="KAI0509840.1"/>
    </source>
</evidence>
<dbReference type="PANTHER" id="PTHR47723:SF19">
    <property type="entry name" value="POLYNUCLEOTIDYL TRANSFERASE, RIBONUCLEASE H-LIKE SUPERFAMILY PROTEIN"/>
    <property type="match status" value="1"/>
</dbReference>
<dbReference type="InterPro" id="IPR053151">
    <property type="entry name" value="RNase_H-like"/>
</dbReference>
<name>A0A8T3BC34_DENNO</name>
<dbReference type="AlphaFoldDB" id="A0A8T3BC34"/>
<dbReference type="Proteomes" id="UP000829196">
    <property type="component" value="Unassembled WGS sequence"/>
</dbReference>
<proteinExistence type="predicted"/>